<proteinExistence type="inferred from homology"/>
<evidence type="ECO:0000313" key="6">
    <source>
        <dbReference type="EMBL" id="MXU64982.1"/>
    </source>
</evidence>
<accession>A0A6B0TUR4</accession>
<dbReference type="GO" id="GO:0003941">
    <property type="term" value="F:L-serine ammonia-lyase activity"/>
    <property type="evidence" value="ECO:0007669"/>
    <property type="project" value="TreeGrafter"/>
</dbReference>
<evidence type="ECO:0000256" key="2">
    <source>
        <dbReference type="ARBA" id="ARBA00010869"/>
    </source>
</evidence>
<dbReference type="PANTHER" id="PTHR48078:SF6">
    <property type="entry name" value="L-THREONINE DEHYDRATASE CATABOLIC TDCB"/>
    <property type="match status" value="1"/>
</dbReference>
<dbReference type="EMBL" id="WUWG01000001">
    <property type="protein sequence ID" value="MXU64982.1"/>
    <property type="molecule type" value="Genomic_DNA"/>
</dbReference>
<dbReference type="PANTHER" id="PTHR48078">
    <property type="entry name" value="THREONINE DEHYDRATASE, MITOCHONDRIAL-RELATED"/>
    <property type="match status" value="1"/>
</dbReference>
<evidence type="ECO:0000256" key="4">
    <source>
        <dbReference type="ARBA" id="ARBA00023239"/>
    </source>
</evidence>
<dbReference type="InterPro" id="IPR036052">
    <property type="entry name" value="TrpB-like_PALP_sf"/>
</dbReference>
<dbReference type="SUPFAM" id="SSF53686">
    <property type="entry name" value="Tryptophan synthase beta subunit-like PLP-dependent enzymes"/>
    <property type="match status" value="1"/>
</dbReference>
<dbReference type="GO" id="GO:0006567">
    <property type="term" value="P:L-threonine catabolic process"/>
    <property type="evidence" value="ECO:0007669"/>
    <property type="project" value="TreeGrafter"/>
</dbReference>
<dbReference type="RefSeq" id="WP_160852829.1">
    <property type="nucleotide sequence ID" value="NZ_WUWG01000001.1"/>
</dbReference>
<comment type="similarity">
    <text evidence="2">Belongs to the serine/threonine dehydratase family.</text>
</comment>
<dbReference type="Pfam" id="PF00291">
    <property type="entry name" value="PALP"/>
    <property type="match status" value="1"/>
</dbReference>
<gene>
    <name evidence="6" type="ORF">GSH16_05955</name>
</gene>
<keyword evidence="3" id="KW-0663">Pyridoxal phosphate</keyword>
<keyword evidence="7" id="KW-1185">Reference proteome</keyword>
<protein>
    <submittedName>
        <fullName evidence="6">Pyridoxal-phosphate dependent enzyme</fullName>
    </submittedName>
</protein>
<dbReference type="FunFam" id="3.40.50.1100:FF:000005">
    <property type="entry name" value="Threonine dehydratase catabolic"/>
    <property type="match status" value="1"/>
</dbReference>
<evidence type="ECO:0000256" key="1">
    <source>
        <dbReference type="ARBA" id="ARBA00001933"/>
    </source>
</evidence>
<dbReference type="InterPro" id="IPR050147">
    <property type="entry name" value="Ser/Thr_Dehydratase"/>
</dbReference>
<dbReference type="GO" id="GO:0006565">
    <property type="term" value="P:L-serine catabolic process"/>
    <property type="evidence" value="ECO:0007669"/>
    <property type="project" value="TreeGrafter"/>
</dbReference>
<dbReference type="AlphaFoldDB" id="A0A6B0TUR4"/>
<dbReference type="GO" id="GO:0004794">
    <property type="term" value="F:threonine deaminase activity"/>
    <property type="evidence" value="ECO:0007669"/>
    <property type="project" value="TreeGrafter"/>
</dbReference>
<evidence type="ECO:0000313" key="7">
    <source>
        <dbReference type="Proteomes" id="UP000436016"/>
    </source>
</evidence>
<evidence type="ECO:0000256" key="3">
    <source>
        <dbReference type="ARBA" id="ARBA00022898"/>
    </source>
</evidence>
<evidence type="ECO:0000259" key="5">
    <source>
        <dbReference type="Pfam" id="PF00291"/>
    </source>
</evidence>
<comment type="caution">
    <text evidence="6">The sequence shown here is derived from an EMBL/GenBank/DDBJ whole genome shotgun (WGS) entry which is preliminary data.</text>
</comment>
<comment type="cofactor">
    <cofactor evidence="1">
        <name>pyridoxal 5'-phosphate</name>
        <dbReference type="ChEBI" id="CHEBI:597326"/>
    </cofactor>
</comment>
<keyword evidence="4" id="KW-0456">Lyase</keyword>
<feature type="domain" description="Tryptophan synthase beta chain-like PALP" evidence="5">
    <location>
        <begin position="17"/>
        <end position="299"/>
    </location>
</feature>
<sequence>MTLPITPDDIRAAHARIRSHIRRTPVLEGFANGVPQPVTLKLESLQHAGSFKARGAFNSLLSQNVPKAGVVAASGGNHGAAVAYAAAQLGHPVRIFVPEISAPAKVNLIRRLGAEVIVTGRAYADALAAAEAWQAETGALSVHAYDAPDTVAGQGTTALELDAQAEVDTLLVAVGGGGFIGGIAAWYGGQVRVIAVEPENAPTYHAARAAGAPVDISVSGVAADSLGARRIGSLAHAIGATAITDSFTVPDAAITEAQKTLWHHLNLAVEPGGATALAALTSGAYRPEPDERVGVMVCGANVDLDRLAALV</sequence>
<dbReference type="Proteomes" id="UP000436016">
    <property type="component" value="Unassembled WGS sequence"/>
</dbReference>
<reference evidence="6 7" key="1">
    <citation type="submission" date="2019-12" db="EMBL/GenBank/DDBJ databases">
        <title>Strain KN286 was isolated from seawater, which was collected from Caroline Seamount in the tropical western Pacific.</title>
        <authorList>
            <person name="Wang Q."/>
        </authorList>
    </citation>
    <scope>NUCLEOTIDE SEQUENCE [LARGE SCALE GENOMIC DNA]</scope>
    <source>
        <strain evidence="6 7">KN286</strain>
    </source>
</reference>
<dbReference type="GO" id="GO:0009097">
    <property type="term" value="P:isoleucine biosynthetic process"/>
    <property type="evidence" value="ECO:0007669"/>
    <property type="project" value="TreeGrafter"/>
</dbReference>
<dbReference type="NCBIfam" id="NF006094">
    <property type="entry name" value="PRK08246.1"/>
    <property type="match status" value="1"/>
</dbReference>
<dbReference type="Gene3D" id="3.40.50.1100">
    <property type="match status" value="2"/>
</dbReference>
<dbReference type="InterPro" id="IPR001926">
    <property type="entry name" value="TrpB-like_PALP"/>
</dbReference>
<name>A0A6B0TUR4_9RHOB</name>
<organism evidence="6 7">
    <name type="scientific">Oceanomicrobium pacificus</name>
    <dbReference type="NCBI Taxonomy" id="2692916"/>
    <lineage>
        <taxon>Bacteria</taxon>
        <taxon>Pseudomonadati</taxon>
        <taxon>Pseudomonadota</taxon>
        <taxon>Alphaproteobacteria</taxon>
        <taxon>Rhodobacterales</taxon>
        <taxon>Paracoccaceae</taxon>
        <taxon>Oceanomicrobium</taxon>
    </lineage>
</organism>